<dbReference type="Gene3D" id="3.40.50.300">
    <property type="entry name" value="P-loop containing nucleotide triphosphate hydrolases"/>
    <property type="match status" value="1"/>
</dbReference>
<proteinExistence type="predicted"/>
<comment type="caution">
    <text evidence="2">The sequence shown here is derived from an EMBL/GenBank/DDBJ whole genome shotgun (WGS) entry which is preliminary data.</text>
</comment>
<dbReference type="GO" id="GO:0016887">
    <property type="term" value="F:ATP hydrolysis activity"/>
    <property type="evidence" value="ECO:0007669"/>
    <property type="project" value="TreeGrafter"/>
</dbReference>
<organism evidence="2">
    <name type="scientific">marine sediment metagenome</name>
    <dbReference type="NCBI Taxonomy" id="412755"/>
    <lineage>
        <taxon>unclassified sequences</taxon>
        <taxon>metagenomes</taxon>
        <taxon>ecological metagenomes</taxon>
    </lineage>
</organism>
<feature type="domain" description="G" evidence="1">
    <location>
        <begin position="2"/>
        <end position="108"/>
    </location>
</feature>
<dbReference type="AlphaFoldDB" id="X1JK94"/>
<name>X1JK94_9ZZZZ</name>
<evidence type="ECO:0000259" key="1">
    <source>
        <dbReference type="Pfam" id="PF01926"/>
    </source>
</evidence>
<dbReference type="GO" id="GO:0005737">
    <property type="term" value="C:cytoplasm"/>
    <property type="evidence" value="ECO:0007669"/>
    <property type="project" value="TreeGrafter"/>
</dbReference>
<sequence>MKIGILGMPLAGKTTLFNLLTGQNKEVSTFSSKGTKNIGIATVYDQRVDFLSSLFKPKKTTYATIEFIDIGGISPELPSKEKAEIFNLIQDVDALLFAIRLFEDPAVAGEKDPVVQVENLRYELLLRDLEVVENRLDRLKKSKKELT</sequence>
<dbReference type="PANTHER" id="PTHR23305">
    <property type="entry name" value="OBG GTPASE FAMILY"/>
    <property type="match status" value="1"/>
</dbReference>
<feature type="non-terminal residue" evidence="2">
    <location>
        <position position="147"/>
    </location>
</feature>
<gene>
    <name evidence="2" type="ORF">S06H3_03980</name>
</gene>
<dbReference type="PANTHER" id="PTHR23305:SF18">
    <property type="entry name" value="OBG-TYPE G DOMAIN-CONTAINING PROTEIN"/>
    <property type="match status" value="1"/>
</dbReference>
<dbReference type="GO" id="GO:0005525">
    <property type="term" value="F:GTP binding"/>
    <property type="evidence" value="ECO:0007669"/>
    <property type="project" value="InterPro"/>
</dbReference>
<evidence type="ECO:0000313" key="2">
    <source>
        <dbReference type="EMBL" id="GAH95151.1"/>
    </source>
</evidence>
<dbReference type="EMBL" id="BARV01001352">
    <property type="protein sequence ID" value="GAH95151.1"/>
    <property type="molecule type" value="Genomic_DNA"/>
</dbReference>
<dbReference type="SUPFAM" id="SSF52540">
    <property type="entry name" value="P-loop containing nucleoside triphosphate hydrolases"/>
    <property type="match status" value="1"/>
</dbReference>
<dbReference type="PRINTS" id="PR00326">
    <property type="entry name" value="GTP1OBG"/>
</dbReference>
<dbReference type="Pfam" id="PF01926">
    <property type="entry name" value="MMR_HSR1"/>
    <property type="match status" value="1"/>
</dbReference>
<dbReference type="InterPro" id="IPR027417">
    <property type="entry name" value="P-loop_NTPase"/>
</dbReference>
<reference evidence="2" key="1">
    <citation type="journal article" date="2014" name="Front. Microbiol.">
        <title>High frequency of phylogenetically diverse reductive dehalogenase-homologous genes in deep subseafloor sedimentary metagenomes.</title>
        <authorList>
            <person name="Kawai M."/>
            <person name="Futagami T."/>
            <person name="Toyoda A."/>
            <person name="Takaki Y."/>
            <person name="Nishi S."/>
            <person name="Hori S."/>
            <person name="Arai W."/>
            <person name="Tsubouchi T."/>
            <person name="Morono Y."/>
            <person name="Uchiyama I."/>
            <person name="Ito T."/>
            <person name="Fujiyama A."/>
            <person name="Inagaki F."/>
            <person name="Takami H."/>
        </authorList>
    </citation>
    <scope>NUCLEOTIDE SEQUENCE</scope>
    <source>
        <strain evidence="2">Expedition CK06-06</strain>
    </source>
</reference>
<protein>
    <recommendedName>
        <fullName evidence="1">G domain-containing protein</fullName>
    </recommendedName>
</protein>
<accession>X1JK94</accession>
<dbReference type="InterPro" id="IPR006073">
    <property type="entry name" value="GTP-bd"/>
</dbReference>